<reference evidence="3" key="1">
    <citation type="submission" date="2016-11" db="EMBL/GenBank/DDBJ databases">
        <authorList>
            <person name="Varghese N."/>
            <person name="Submissions S."/>
        </authorList>
    </citation>
    <scope>NUCLEOTIDE SEQUENCE [LARGE SCALE GENOMIC DNA]</scope>
    <source>
        <strain evidence="3">DSM 27619</strain>
    </source>
</reference>
<keyword evidence="3" id="KW-1185">Reference proteome</keyword>
<keyword evidence="1" id="KW-0732">Signal</keyword>
<feature type="chain" id="PRO_5012047630" evidence="1">
    <location>
        <begin position="21"/>
        <end position="72"/>
    </location>
</feature>
<dbReference type="AlphaFoldDB" id="A0A1M5C2S9"/>
<accession>A0A1M5C2S9</accession>
<evidence type="ECO:0000256" key="1">
    <source>
        <dbReference type="SAM" id="SignalP"/>
    </source>
</evidence>
<protein>
    <submittedName>
        <fullName evidence="2">Uncharacterized protein</fullName>
    </submittedName>
</protein>
<organism evidence="2 3">
    <name type="scientific">Chryseobacterium arachidis</name>
    <dbReference type="NCBI Taxonomy" id="1416778"/>
    <lineage>
        <taxon>Bacteria</taxon>
        <taxon>Pseudomonadati</taxon>
        <taxon>Bacteroidota</taxon>
        <taxon>Flavobacteriia</taxon>
        <taxon>Flavobacteriales</taxon>
        <taxon>Weeksellaceae</taxon>
        <taxon>Chryseobacterium group</taxon>
        <taxon>Chryseobacterium</taxon>
    </lineage>
</organism>
<proteinExistence type="predicted"/>
<evidence type="ECO:0000313" key="2">
    <source>
        <dbReference type="EMBL" id="SHF48965.1"/>
    </source>
</evidence>
<feature type="signal peptide" evidence="1">
    <location>
        <begin position="1"/>
        <end position="20"/>
    </location>
</feature>
<name>A0A1M5C2S9_9FLAO</name>
<dbReference type="RefSeq" id="WP_072956852.1">
    <property type="nucleotide sequence ID" value="NZ_JBHSOO010000001.1"/>
</dbReference>
<dbReference type="EMBL" id="FQUT01000004">
    <property type="protein sequence ID" value="SHF48965.1"/>
    <property type="molecule type" value="Genomic_DNA"/>
</dbReference>
<dbReference type="Proteomes" id="UP000184518">
    <property type="component" value="Unassembled WGS sequence"/>
</dbReference>
<gene>
    <name evidence="2" type="ORF">SAMN05443633_104380</name>
</gene>
<evidence type="ECO:0000313" key="3">
    <source>
        <dbReference type="Proteomes" id="UP000184518"/>
    </source>
</evidence>
<sequence length="72" mass="8015">MIFRIFALISLLSFAGPKSANSVTGKEKPTIILVHGADHHGVKSSQFYKNRVTISYTSCYIFKKSSDTICFL</sequence>